<comment type="caution">
    <text evidence="1">The sequence shown here is derived from an EMBL/GenBank/DDBJ whole genome shotgun (WGS) entry which is preliminary data.</text>
</comment>
<accession>A0ABT1TLU1</accession>
<evidence type="ECO:0000313" key="2">
    <source>
        <dbReference type="Proteomes" id="UP001524499"/>
    </source>
</evidence>
<dbReference type="Proteomes" id="UP001524499">
    <property type="component" value="Unassembled WGS sequence"/>
</dbReference>
<gene>
    <name evidence="1" type="ORF">NP590_20015</name>
</gene>
<organism evidence="1 2">
    <name type="scientific">Methylomonas subterranea</name>
    <dbReference type="NCBI Taxonomy" id="2952225"/>
    <lineage>
        <taxon>Bacteria</taxon>
        <taxon>Pseudomonadati</taxon>
        <taxon>Pseudomonadota</taxon>
        <taxon>Gammaproteobacteria</taxon>
        <taxon>Methylococcales</taxon>
        <taxon>Methylococcaceae</taxon>
        <taxon>Methylomonas</taxon>
    </lineage>
</organism>
<keyword evidence="2" id="KW-1185">Reference proteome</keyword>
<dbReference type="EMBL" id="JANIBJ010000068">
    <property type="protein sequence ID" value="MCQ8106400.1"/>
    <property type="molecule type" value="Genomic_DNA"/>
</dbReference>
<dbReference type="RefSeq" id="WP_256604512.1">
    <property type="nucleotide sequence ID" value="NZ_JANIBJ010000068.1"/>
</dbReference>
<reference evidence="1 2" key="1">
    <citation type="submission" date="2022-07" db="EMBL/GenBank/DDBJ databases">
        <title>Methylomonas rivi sp. nov., Methylomonas rosea sp. nov., Methylomonas aureus sp. nov. and Methylomonas subterranea sp. nov., four novel methanotrophs isolated from a freshwater creek and the deep terrestrial subsurface.</title>
        <authorList>
            <person name="Abin C."/>
            <person name="Sankaranarayanan K."/>
            <person name="Garner C."/>
            <person name="Sindelar R."/>
            <person name="Kotary K."/>
            <person name="Garner R."/>
            <person name="Barclay S."/>
            <person name="Lawson P."/>
            <person name="Krumholz L."/>
        </authorList>
    </citation>
    <scope>NUCLEOTIDE SEQUENCE [LARGE SCALE GENOMIC DNA]</scope>
    <source>
        <strain evidence="1 2">SURF-2</strain>
    </source>
</reference>
<name>A0ABT1TLU1_9GAMM</name>
<sequence>MSILEKFIGIITGEPASNEVNFSELVILATLGKKLESNASAKNNLPAVADCVFRADTPESMDLSYDKFKTKLKEGADNSAPLTEDQIKAAFELLKNGRAERDVKDTIIDLLKSIPSFPGQVLHDIPNIFRGPTDFPNLPGFDVVAKTAISIIRPDKANPEKNRIFRLAILAYARMNGVNIEEKNLMDLCDFLETGTQADFTKLIDNGLAAMKDQYGVSDIETAAKKLHSISQECMSQAK</sequence>
<proteinExistence type="predicted"/>
<evidence type="ECO:0000313" key="1">
    <source>
        <dbReference type="EMBL" id="MCQ8106400.1"/>
    </source>
</evidence>
<protein>
    <submittedName>
        <fullName evidence="1">Uncharacterized protein</fullName>
    </submittedName>
</protein>